<dbReference type="Proteomes" id="UP000321820">
    <property type="component" value="Chromosome"/>
</dbReference>
<dbReference type="KEGG" id="talb:FTW19_19385"/>
<evidence type="ECO:0000313" key="2">
    <source>
        <dbReference type="Proteomes" id="UP000321820"/>
    </source>
</evidence>
<dbReference type="EMBL" id="CP042806">
    <property type="protein sequence ID" value="QEE29950.1"/>
    <property type="molecule type" value="Genomic_DNA"/>
</dbReference>
<keyword evidence="2" id="KW-1185">Reference proteome</keyword>
<dbReference type="Pfam" id="PF20212">
    <property type="entry name" value="DUF6572"/>
    <property type="match status" value="1"/>
</dbReference>
<dbReference type="RefSeq" id="WP_147649220.1">
    <property type="nucleotide sequence ID" value="NZ_CP042806.1"/>
</dbReference>
<evidence type="ECO:0000313" key="1">
    <source>
        <dbReference type="EMBL" id="QEE29950.1"/>
    </source>
</evidence>
<dbReference type="OrthoDB" id="2229810at2"/>
<organism evidence="1 2">
    <name type="scientific">Terriglobus albidus</name>
    <dbReference type="NCBI Taxonomy" id="1592106"/>
    <lineage>
        <taxon>Bacteria</taxon>
        <taxon>Pseudomonadati</taxon>
        <taxon>Acidobacteriota</taxon>
        <taxon>Terriglobia</taxon>
        <taxon>Terriglobales</taxon>
        <taxon>Acidobacteriaceae</taxon>
        <taxon>Terriglobus</taxon>
    </lineage>
</organism>
<name>A0A5B9EGL5_9BACT</name>
<dbReference type="InterPro" id="IPR046702">
    <property type="entry name" value="DUF6572"/>
</dbReference>
<dbReference type="AlphaFoldDB" id="A0A5B9EGL5"/>
<reference evidence="1 2" key="1">
    <citation type="submission" date="2019-08" db="EMBL/GenBank/DDBJ databases">
        <title>Complete genome sequence of Terriglobus albidus strain ORNL.</title>
        <authorList>
            <person name="Podar M."/>
        </authorList>
    </citation>
    <scope>NUCLEOTIDE SEQUENCE [LARGE SCALE GENOMIC DNA]</scope>
    <source>
        <strain evidence="1 2">ORNL</strain>
    </source>
</reference>
<sequence>MVDEPNKVDQVSVTSDGAYVLTIKDHWDWEVDFDHVQVLEDKLNAYLSFIEGGQMEELYPASVRLPLEIDIQFQFAPSELGLQFLDAAKKTIEEGGYKLTWNIATQADA</sequence>
<proteinExistence type="predicted"/>
<protein>
    <submittedName>
        <fullName evidence="1">Uncharacterized protein</fullName>
    </submittedName>
</protein>
<gene>
    <name evidence="1" type="ORF">FTW19_19385</name>
</gene>
<accession>A0A5B9EGL5</accession>